<feature type="compositionally biased region" description="Pro residues" evidence="1">
    <location>
        <begin position="74"/>
        <end position="98"/>
    </location>
</feature>
<evidence type="ECO:0000256" key="2">
    <source>
        <dbReference type="SAM" id="Phobius"/>
    </source>
</evidence>
<evidence type="ECO:0000313" key="4">
    <source>
        <dbReference type="Proteomes" id="UP000320857"/>
    </source>
</evidence>
<accession>A0A5P0YKK1</accession>
<evidence type="ECO:0000256" key="1">
    <source>
        <dbReference type="SAM" id="MobiDB-lite"/>
    </source>
</evidence>
<feature type="transmembrane region" description="Helical" evidence="2">
    <location>
        <begin position="45"/>
        <end position="64"/>
    </location>
</feature>
<dbReference type="AlphaFoldDB" id="A0A5P0YKK1"/>
<gene>
    <name evidence="3" type="ORF">FNX44_002820</name>
</gene>
<dbReference type="EMBL" id="VJYK02000015">
    <property type="protein sequence ID" value="MQS00826.1"/>
    <property type="molecule type" value="Genomic_DNA"/>
</dbReference>
<keyword evidence="2" id="KW-0812">Transmembrane</keyword>
<reference evidence="3 4" key="1">
    <citation type="submission" date="2019-10" db="EMBL/GenBank/DDBJ databases">
        <title>Streptomyces sp. nov., a novel actinobacterium isolated from alkaline environment.</title>
        <authorList>
            <person name="Golinska P."/>
        </authorList>
    </citation>
    <scope>NUCLEOTIDE SEQUENCE [LARGE SCALE GENOMIC DNA]</scope>
    <source>
        <strain evidence="3 4">OF1</strain>
    </source>
</reference>
<evidence type="ECO:0000313" key="3">
    <source>
        <dbReference type="EMBL" id="MQS00826.1"/>
    </source>
</evidence>
<dbReference type="Proteomes" id="UP000320857">
    <property type="component" value="Unassembled WGS sequence"/>
</dbReference>
<keyword evidence="2" id="KW-1133">Transmembrane helix</keyword>
<keyword evidence="2" id="KW-0472">Membrane</keyword>
<organism evidence="3 4">
    <name type="scientific">Streptomyces alkaliterrae</name>
    <dbReference type="NCBI Taxonomy" id="2213162"/>
    <lineage>
        <taxon>Bacteria</taxon>
        <taxon>Bacillati</taxon>
        <taxon>Actinomycetota</taxon>
        <taxon>Actinomycetes</taxon>
        <taxon>Kitasatosporales</taxon>
        <taxon>Streptomycetaceae</taxon>
        <taxon>Streptomyces</taxon>
    </lineage>
</organism>
<feature type="region of interest" description="Disordered" evidence="1">
    <location>
        <begin position="65"/>
        <end position="106"/>
    </location>
</feature>
<sequence>MRAPLVRSRTARTPRVRLSARRFAPPLLAAGVLTLWWTAARPDAATSTGALVLLGLWGLGLVPLHVAPERPPRPDGPPAPPPPEHPPYVPLPPVPDPGAPWQRGHQ</sequence>
<feature type="transmembrane region" description="Helical" evidence="2">
    <location>
        <begin position="20"/>
        <end position="39"/>
    </location>
</feature>
<keyword evidence="4" id="KW-1185">Reference proteome</keyword>
<comment type="caution">
    <text evidence="3">The sequence shown here is derived from an EMBL/GenBank/DDBJ whole genome shotgun (WGS) entry which is preliminary data.</text>
</comment>
<name>A0A5P0YKK1_9ACTN</name>
<proteinExistence type="predicted"/>
<protein>
    <submittedName>
        <fullName evidence="3">Uncharacterized protein</fullName>
    </submittedName>
</protein>